<protein>
    <submittedName>
        <fullName evidence="2">Uncharacterized protein</fullName>
    </submittedName>
</protein>
<feature type="compositionally biased region" description="Polar residues" evidence="1">
    <location>
        <begin position="28"/>
        <end position="45"/>
    </location>
</feature>
<comment type="caution">
    <text evidence="2">The sequence shown here is derived from an EMBL/GenBank/DDBJ whole genome shotgun (WGS) entry which is preliminary data.</text>
</comment>
<dbReference type="AlphaFoldDB" id="A0AAW0C8C3"/>
<evidence type="ECO:0000256" key="1">
    <source>
        <dbReference type="SAM" id="MobiDB-lite"/>
    </source>
</evidence>
<feature type="compositionally biased region" description="Basic residues" evidence="1">
    <location>
        <begin position="106"/>
        <end position="121"/>
    </location>
</feature>
<gene>
    <name evidence="2" type="ORF">R3P38DRAFT_2911969</name>
</gene>
<keyword evidence="3" id="KW-1185">Reference proteome</keyword>
<feature type="compositionally biased region" description="Basic and acidic residues" evidence="1">
    <location>
        <begin position="11"/>
        <end position="24"/>
    </location>
</feature>
<proteinExistence type="predicted"/>
<feature type="region of interest" description="Disordered" evidence="1">
    <location>
        <begin position="75"/>
        <end position="97"/>
    </location>
</feature>
<feature type="region of interest" description="Disordered" evidence="1">
    <location>
        <begin position="1"/>
        <end position="57"/>
    </location>
</feature>
<dbReference type="EMBL" id="JAWWNJ010000020">
    <property type="protein sequence ID" value="KAK7034910.1"/>
    <property type="molecule type" value="Genomic_DNA"/>
</dbReference>
<accession>A0AAW0C8C3</accession>
<name>A0AAW0C8C3_9AGAR</name>
<evidence type="ECO:0000313" key="3">
    <source>
        <dbReference type="Proteomes" id="UP001362999"/>
    </source>
</evidence>
<sequence>MDGISVGIQLGREKERERWTENGHLDNGTCTSRTAGDAVTSTIEETPSPAPTTADDSANIMSVLTGFDWADDADSSLPLHTTRPTPPPPRDLSALRSAPGNAFSTLKRRHSRHHGSRASAGRRRQFYCAPPKQFTSLTSTLHFDGSSTKTWGGVLAWASLGWLAQATGGIALGVFGSR</sequence>
<dbReference type="Proteomes" id="UP001362999">
    <property type="component" value="Unassembled WGS sequence"/>
</dbReference>
<evidence type="ECO:0000313" key="2">
    <source>
        <dbReference type="EMBL" id="KAK7034910.1"/>
    </source>
</evidence>
<reference evidence="2 3" key="1">
    <citation type="journal article" date="2024" name="J Genomics">
        <title>Draft genome sequencing and assembly of Favolaschia claudopus CIRM-BRFM 2984 isolated from oak limbs.</title>
        <authorList>
            <person name="Navarro D."/>
            <person name="Drula E."/>
            <person name="Chaduli D."/>
            <person name="Cazenave R."/>
            <person name="Ahrendt S."/>
            <person name="Wang J."/>
            <person name="Lipzen A."/>
            <person name="Daum C."/>
            <person name="Barry K."/>
            <person name="Grigoriev I.V."/>
            <person name="Favel A."/>
            <person name="Rosso M.N."/>
            <person name="Martin F."/>
        </authorList>
    </citation>
    <scope>NUCLEOTIDE SEQUENCE [LARGE SCALE GENOMIC DNA]</scope>
    <source>
        <strain evidence="2 3">CIRM-BRFM 2984</strain>
    </source>
</reference>
<feature type="region of interest" description="Disordered" evidence="1">
    <location>
        <begin position="102"/>
        <end position="121"/>
    </location>
</feature>
<organism evidence="2 3">
    <name type="scientific">Favolaschia claudopus</name>
    <dbReference type="NCBI Taxonomy" id="2862362"/>
    <lineage>
        <taxon>Eukaryota</taxon>
        <taxon>Fungi</taxon>
        <taxon>Dikarya</taxon>
        <taxon>Basidiomycota</taxon>
        <taxon>Agaricomycotina</taxon>
        <taxon>Agaricomycetes</taxon>
        <taxon>Agaricomycetidae</taxon>
        <taxon>Agaricales</taxon>
        <taxon>Marasmiineae</taxon>
        <taxon>Mycenaceae</taxon>
        <taxon>Favolaschia</taxon>
    </lineage>
</organism>